<dbReference type="RefSeq" id="WP_127788314.1">
    <property type="nucleotide sequence ID" value="NZ_SACL01000004.1"/>
</dbReference>
<comment type="caution">
    <text evidence="2">The sequence shown here is derived from an EMBL/GenBank/DDBJ whole genome shotgun (WGS) entry which is preliminary data.</text>
</comment>
<proteinExistence type="predicted"/>
<reference evidence="2 3" key="1">
    <citation type="submission" date="2019-01" db="EMBL/GenBank/DDBJ databases">
        <authorList>
            <person name="Chen W.-M."/>
        </authorList>
    </citation>
    <scope>NUCLEOTIDE SEQUENCE [LARGE SCALE GENOMIC DNA]</scope>
    <source>
        <strain evidence="2 3">CCP-6</strain>
    </source>
</reference>
<dbReference type="OrthoDB" id="7427954at2"/>
<gene>
    <name evidence="2" type="ORF">EOD42_14850</name>
</gene>
<name>A0A437MFD9_9PROT</name>
<dbReference type="InterPro" id="IPR039422">
    <property type="entry name" value="MarR/SlyA-like"/>
</dbReference>
<evidence type="ECO:0000313" key="2">
    <source>
        <dbReference type="EMBL" id="RVT96381.1"/>
    </source>
</evidence>
<dbReference type="GO" id="GO:0003700">
    <property type="term" value="F:DNA-binding transcription factor activity"/>
    <property type="evidence" value="ECO:0007669"/>
    <property type="project" value="InterPro"/>
</dbReference>
<dbReference type="Proteomes" id="UP000282957">
    <property type="component" value="Unassembled WGS sequence"/>
</dbReference>
<dbReference type="SMART" id="SM00347">
    <property type="entry name" value="HTH_MARR"/>
    <property type="match status" value="1"/>
</dbReference>
<evidence type="ECO:0000313" key="3">
    <source>
        <dbReference type="Proteomes" id="UP000282957"/>
    </source>
</evidence>
<protein>
    <submittedName>
        <fullName evidence="2">MarR family transcriptional regulator</fullName>
    </submittedName>
</protein>
<sequence>MNEPSPPSLGFLLRNAYAALAEHVYGQLPDRGFPEIRRAHSSLLRHIAPGGSRLTELAAAAGMAKQSMAYLADDLTALGMLEAVPDPRDGRARLLRLTARGRKLYETLVALSAEAESRLEAELGATGIAALRHGLTQTIARFPPGLG</sequence>
<organism evidence="2 3">
    <name type="scientific">Rhodovarius crocodyli</name>
    <dbReference type="NCBI Taxonomy" id="1979269"/>
    <lineage>
        <taxon>Bacteria</taxon>
        <taxon>Pseudomonadati</taxon>
        <taxon>Pseudomonadota</taxon>
        <taxon>Alphaproteobacteria</taxon>
        <taxon>Acetobacterales</taxon>
        <taxon>Roseomonadaceae</taxon>
        <taxon>Rhodovarius</taxon>
    </lineage>
</organism>
<dbReference type="SUPFAM" id="SSF46785">
    <property type="entry name" value="Winged helix' DNA-binding domain"/>
    <property type="match status" value="1"/>
</dbReference>
<dbReference type="PANTHER" id="PTHR33164:SF57">
    <property type="entry name" value="MARR-FAMILY TRANSCRIPTIONAL REGULATOR"/>
    <property type="match status" value="1"/>
</dbReference>
<evidence type="ECO:0000259" key="1">
    <source>
        <dbReference type="PROSITE" id="PS50995"/>
    </source>
</evidence>
<keyword evidence="3" id="KW-1185">Reference proteome</keyword>
<dbReference type="Pfam" id="PF12802">
    <property type="entry name" value="MarR_2"/>
    <property type="match status" value="1"/>
</dbReference>
<dbReference type="Gene3D" id="1.10.10.10">
    <property type="entry name" value="Winged helix-like DNA-binding domain superfamily/Winged helix DNA-binding domain"/>
    <property type="match status" value="1"/>
</dbReference>
<dbReference type="AlphaFoldDB" id="A0A437MFD9"/>
<accession>A0A437MFD9</accession>
<dbReference type="PROSITE" id="PS50995">
    <property type="entry name" value="HTH_MARR_2"/>
    <property type="match status" value="1"/>
</dbReference>
<dbReference type="InterPro" id="IPR000835">
    <property type="entry name" value="HTH_MarR-typ"/>
</dbReference>
<feature type="domain" description="HTH marR-type" evidence="1">
    <location>
        <begin position="6"/>
        <end position="140"/>
    </location>
</feature>
<dbReference type="GO" id="GO:0006950">
    <property type="term" value="P:response to stress"/>
    <property type="evidence" value="ECO:0007669"/>
    <property type="project" value="TreeGrafter"/>
</dbReference>
<dbReference type="InterPro" id="IPR036388">
    <property type="entry name" value="WH-like_DNA-bd_sf"/>
</dbReference>
<dbReference type="PANTHER" id="PTHR33164">
    <property type="entry name" value="TRANSCRIPTIONAL REGULATOR, MARR FAMILY"/>
    <property type="match status" value="1"/>
</dbReference>
<dbReference type="EMBL" id="SACL01000004">
    <property type="protein sequence ID" value="RVT96381.1"/>
    <property type="molecule type" value="Genomic_DNA"/>
</dbReference>
<dbReference type="InterPro" id="IPR036390">
    <property type="entry name" value="WH_DNA-bd_sf"/>
</dbReference>